<gene>
    <name evidence="3" type="ORF">BRADI_3g17718v3</name>
</gene>
<evidence type="ECO:0000313" key="3">
    <source>
        <dbReference type="EMBL" id="PNT66858.1"/>
    </source>
</evidence>
<dbReference type="InParanoid" id="A0A2K2CXV0"/>
<keyword evidence="2" id="KW-1133">Transmembrane helix</keyword>
<keyword evidence="2" id="KW-0812">Transmembrane</keyword>
<reference evidence="3" key="2">
    <citation type="submission" date="2017-06" db="EMBL/GenBank/DDBJ databases">
        <title>WGS assembly of Brachypodium distachyon.</title>
        <authorList>
            <consortium name="The International Brachypodium Initiative"/>
            <person name="Lucas S."/>
            <person name="Harmon-Smith M."/>
            <person name="Lail K."/>
            <person name="Tice H."/>
            <person name="Grimwood J."/>
            <person name="Bruce D."/>
            <person name="Barry K."/>
            <person name="Shu S."/>
            <person name="Lindquist E."/>
            <person name="Wang M."/>
            <person name="Pitluck S."/>
            <person name="Vogel J.P."/>
            <person name="Garvin D.F."/>
            <person name="Mockler T.C."/>
            <person name="Schmutz J."/>
            <person name="Rokhsar D."/>
            <person name="Bevan M.W."/>
        </authorList>
    </citation>
    <scope>NUCLEOTIDE SEQUENCE</scope>
    <source>
        <strain evidence="3">Bd21</strain>
    </source>
</reference>
<evidence type="ECO:0000256" key="2">
    <source>
        <dbReference type="SAM" id="Phobius"/>
    </source>
</evidence>
<dbReference type="Gramene" id="PNT66858">
    <property type="protein sequence ID" value="PNT66858"/>
    <property type="gene ID" value="BRADI_3g17718v3"/>
</dbReference>
<dbReference type="AlphaFoldDB" id="A0A2K2CXV0"/>
<organism evidence="3">
    <name type="scientific">Brachypodium distachyon</name>
    <name type="common">Purple false brome</name>
    <name type="synonym">Trachynia distachya</name>
    <dbReference type="NCBI Taxonomy" id="15368"/>
    <lineage>
        <taxon>Eukaryota</taxon>
        <taxon>Viridiplantae</taxon>
        <taxon>Streptophyta</taxon>
        <taxon>Embryophyta</taxon>
        <taxon>Tracheophyta</taxon>
        <taxon>Spermatophyta</taxon>
        <taxon>Magnoliopsida</taxon>
        <taxon>Liliopsida</taxon>
        <taxon>Poales</taxon>
        <taxon>Poaceae</taxon>
        <taxon>BOP clade</taxon>
        <taxon>Pooideae</taxon>
        <taxon>Stipodae</taxon>
        <taxon>Brachypodieae</taxon>
        <taxon>Brachypodium</taxon>
    </lineage>
</organism>
<dbReference type="EMBL" id="CM000882">
    <property type="protein sequence ID" value="PNT66858.1"/>
    <property type="molecule type" value="Genomic_DNA"/>
</dbReference>
<evidence type="ECO:0000313" key="5">
    <source>
        <dbReference type="Proteomes" id="UP000008810"/>
    </source>
</evidence>
<sequence>MDASQVTSAATGLSGIIMSMSGPCSVYKLERGCTLAVAPTQGSTPRCPTQSLQNSPPNPHWPCPFSRSGTARRRALLSTLLIYAAVSIMYMNIQLAT</sequence>
<feature type="region of interest" description="Disordered" evidence="1">
    <location>
        <begin position="39"/>
        <end position="62"/>
    </location>
</feature>
<dbReference type="Proteomes" id="UP000008810">
    <property type="component" value="Chromosome 3"/>
</dbReference>
<keyword evidence="5" id="KW-1185">Reference proteome</keyword>
<dbReference type="EnsemblPlants" id="PNT66858">
    <property type="protein sequence ID" value="PNT66858"/>
    <property type="gene ID" value="BRADI_3g17718v3"/>
</dbReference>
<protein>
    <submittedName>
        <fullName evidence="3 4">Uncharacterized protein</fullName>
    </submittedName>
</protein>
<evidence type="ECO:0000256" key="1">
    <source>
        <dbReference type="SAM" id="MobiDB-lite"/>
    </source>
</evidence>
<name>A0A2K2CXV0_BRADI</name>
<reference evidence="3 4" key="1">
    <citation type="journal article" date="2010" name="Nature">
        <title>Genome sequencing and analysis of the model grass Brachypodium distachyon.</title>
        <authorList>
            <consortium name="International Brachypodium Initiative"/>
        </authorList>
    </citation>
    <scope>NUCLEOTIDE SEQUENCE [LARGE SCALE GENOMIC DNA]</scope>
    <source>
        <strain evidence="3 4">Bd21</strain>
    </source>
</reference>
<evidence type="ECO:0000313" key="4">
    <source>
        <dbReference type="EnsemblPlants" id="PNT66858"/>
    </source>
</evidence>
<accession>A0A2K2CXV0</accession>
<proteinExistence type="predicted"/>
<reference evidence="4" key="3">
    <citation type="submission" date="2018-08" db="UniProtKB">
        <authorList>
            <consortium name="EnsemblPlants"/>
        </authorList>
    </citation>
    <scope>IDENTIFICATION</scope>
    <source>
        <strain evidence="4">cv. Bd21</strain>
    </source>
</reference>
<keyword evidence="2" id="KW-0472">Membrane</keyword>
<feature type="transmembrane region" description="Helical" evidence="2">
    <location>
        <begin position="75"/>
        <end position="93"/>
    </location>
</feature>
<feature type="compositionally biased region" description="Polar residues" evidence="1">
    <location>
        <begin position="40"/>
        <end position="55"/>
    </location>
</feature>